<dbReference type="KEGG" id="chu:CHU_1569"/>
<feature type="domain" description="DHFR" evidence="10">
    <location>
        <begin position="2"/>
        <end position="161"/>
    </location>
</feature>
<dbReference type="Pfam" id="PF00186">
    <property type="entry name" value="DHFR_1"/>
    <property type="match status" value="1"/>
</dbReference>
<evidence type="ECO:0000256" key="6">
    <source>
        <dbReference type="ARBA" id="ARBA00023002"/>
    </source>
</evidence>
<evidence type="ECO:0000256" key="5">
    <source>
        <dbReference type="ARBA" id="ARBA00022857"/>
    </source>
</evidence>
<dbReference type="GO" id="GO:0046452">
    <property type="term" value="P:dihydrofolate metabolic process"/>
    <property type="evidence" value="ECO:0007669"/>
    <property type="project" value="TreeGrafter"/>
</dbReference>
<name>A0A6N4SR77_CYTH3</name>
<evidence type="ECO:0000256" key="4">
    <source>
        <dbReference type="ARBA" id="ARBA00022563"/>
    </source>
</evidence>
<evidence type="ECO:0000256" key="9">
    <source>
        <dbReference type="RuleBase" id="RU004474"/>
    </source>
</evidence>
<dbReference type="Proteomes" id="UP000001822">
    <property type="component" value="Chromosome"/>
</dbReference>
<evidence type="ECO:0000313" key="12">
    <source>
        <dbReference type="Proteomes" id="UP000001822"/>
    </source>
</evidence>
<protein>
    <recommendedName>
        <fullName evidence="3 8">Dihydrofolate reductase</fullName>
        <ecNumber evidence="3 8">1.5.1.3</ecNumber>
    </recommendedName>
</protein>
<dbReference type="GO" id="GO:0046654">
    <property type="term" value="P:tetrahydrofolate biosynthetic process"/>
    <property type="evidence" value="ECO:0007669"/>
    <property type="project" value="UniProtKB-UniPathway"/>
</dbReference>
<dbReference type="GO" id="GO:0006730">
    <property type="term" value="P:one-carbon metabolic process"/>
    <property type="evidence" value="ECO:0007669"/>
    <property type="project" value="UniProtKB-KW"/>
</dbReference>
<dbReference type="InterPro" id="IPR024072">
    <property type="entry name" value="DHFR-like_dom_sf"/>
</dbReference>
<dbReference type="PROSITE" id="PS00075">
    <property type="entry name" value="DHFR_1"/>
    <property type="match status" value="1"/>
</dbReference>
<dbReference type="PRINTS" id="PR00070">
    <property type="entry name" value="DHFR"/>
</dbReference>
<dbReference type="EMBL" id="CP000383">
    <property type="protein sequence ID" value="ABG58840.1"/>
    <property type="molecule type" value="Genomic_DNA"/>
</dbReference>
<dbReference type="GO" id="GO:0046655">
    <property type="term" value="P:folic acid metabolic process"/>
    <property type="evidence" value="ECO:0007669"/>
    <property type="project" value="TreeGrafter"/>
</dbReference>
<accession>A0A6N4SR77</accession>
<evidence type="ECO:0000256" key="8">
    <source>
        <dbReference type="PIRNR" id="PIRNR000194"/>
    </source>
</evidence>
<keyword evidence="5 8" id="KW-0521">NADP</keyword>
<evidence type="ECO:0000256" key="3">
    <source>
        <dbReference type="ARBA" id="ARBA00012856"/>
    </source>
</evidence>
<evidence type="ECO:0000256" key="7">
    <source>
        <dbReference type="ARBA" id="ARBA00025067"/>
    </source>
</evidence>
<gene>
    <name evidence="11" type="primary">folA</name>
    <name evidence="11" type="ordered locus">CHU_1569</name>
</gene>
<evidence type="ECO:0000259" key="10">
    <source>
        <dbReference type="PROSITE" id="PS51330"/>
    </source>
</evidence>
<dbReference type="AlphaFoldDB" id="A0A6N4SR77"/>
<dbReference type="PANTHER" id="PTHR48069">
    <property type="entry name" value="DIHYDROFOLATE REDUCTASE"/>
    <property type="match status" value="1"/>
</dbReference>
<evidence type="ECO:0000313" key="11">
    <source>
        <dbReference type="EMBL" id="ABG58840.1"/>
    </source>
</evidence>
<reference evidence="11 12" key="1">
    <citation type="journal article" date="2007" name="Appl. Environ. Microbiol.">
        <title>Genome sequence of the cellulolytic gliding bacterium Cytophaga hutchinsonii.</title>
        <authorList>
            <person name="Xie G."/>
            <person name="Bruce D.C."/>
            <person name="Challacombe J.F."/>
            <person name="Chertkov O."/>
            <person name="Detter J.C."/>
            <person name="Gilna P."/>
            <person name="Han C.S."/>
            <person name="Lucas S."/>
            <person name="Misra M."/>
            <person name="Myers G.L."/>
            <person name="Richardson P."/>
            <person name="Tapia R."/>
            <person name="Thayer N."/>
            <person name="Thompson L.S."/>
            <person name="Brettin T.S."/>
            <person name="Henrissat B."/>
            <person name="Wilson D.B."/>
            <person name="McBride M.J."/>
        </authorList>
    </citation>
    <scope>NUCLEOTIDE SEQUENCE [LARGE SCALE GENOMIC DNA]</scope>
    <source>
        <strain evidence="12">ATCC 33406 / DSM 1761 / CIP 103989 / NBRC 15051 / NCIMB 9469 / D465</strain>
    </source>
</reference>
<dbReference type="CDD" id="cd00209">
    <property type="entry name" value="DHFR"/>
    <property type="match status" value="1"/>
</dbReference>
<comment type="pathway">
    <text evidence="1 8">Cofactor biosynthesis; tetrahydrofolate biosynthesis; 5,6,7,8-tetrahydrofolate from 7,8-dihydrofolate: step 1/1.</text>
</comment>
<dbReference type="GO" id="GO:0005829">
    <property type="term" value="C:cytosol"/>
    <property type="evidence" value="ECO:0007669"/>
    <property type="project" value="TreeGrafter"/>
</dbReference>
<dbReference type="GO" id="GO:0070401">
    <property type="term" value="F:NADP+ binding"/>
    <property type="evidence" value="ECO:0007669"/>
    <property type="project" value="UniProtKB-ARBA"/>
</dbReference>
<keyword evidence="6 8" id="KW-0560">Oxidoreductase</keyword>
<dbReference type="PROSITE" id="PS51330">
    <property type="entry name" value="DHFR_2"/>
    <property type="match status" value="1"/>
</dbReference>
<organism evidence="11 12">
    <name type="scientific">Cytophaga hutchinsonii (strain ATCC 33406 / DSM 1761 / CIP 103989 / NBRC 15051 / NCIMB 9469 / D465)</name>
    <dbReference type="NCBI Taxonomy" id="269798"/>
    <lineage>
        <taxon>Bacteria</taxon>
        <taxon>Pseudomonadati</taxon>
        <taxon>Bacteroidota</taxon>
        <taxon>Cytophagia</taxon>
        <taxon>Cytophagales</taxon>
        <taxon>Cytophagaceae</taxon>
        <taxon>Cytophaga</taxon>
    </lineage>
</organism>
<proteinExistence type="inferred from homology"/>
<dbReference type="InterPro" id="IPR012259">
    <property type="entry name" value="DHFR"/>
</dbReference>
<comment type="catalytic activity">
    <reaction evidence="8">
        <text>(6S)-5,6,7,8-tetrahydrofolate + NADP(+) = 7,8-dihydrofolate + NADPH + H(+)</text>
        <dbReference type="Rhea" id="RHEA:15009"/>
        <dbReference type="ChEBI" id="CHEBI:15378"/>
        <dbReference type="ChEBI" id="CHEBI:57451"/>
        <dbReference type="ChEBI" id="CHEBI:57453"/>
        <dbReference type="ChEBI" id="CHEBI:57783"/>
        <dbReference type="ChEBI" id="CHEBI:58349"/>
        <dbReference type="EC" id="1.5.1.3"/>
    </reaction>
</comment>
<dbReference type="InterPro" id="IPR017925">
    <property type="entry name" value="DHFR_CS"/>
</dbReference>
<dbReference type="Gene3D" id="3.40.430.10">
    <property type="entry name" value="Dihydrofolate Reductase, subunit A"/>
    <property type="match status" value="1"/>
</dbReference>
<dbReference type="InterPro" id="IPR001796">
    <property type="entry name" value="DHFR_dom"/>
</dbReference>
<dbReference type="OrthoDB" id="9804315at2"/>
<evidence type="ECO:0000256" key="1">
    <source>
        <dbReference type="ARBA" id="ARBA00004903"/>
    </source>
</evidence>
<keyword evidence="4 8" id="KW-0554">One-carbon metabolism</keyword>
<dbReference type="GO" id="GO:0004146">
    <property type="term" value="F:dihydrofolate reductase activity"/>
    <property type="evidence" value="ECO:0007669"/>
    <property type="project" value="UniProtKB-EC"/>
</dbReference>
<dbReference type="UniPathway" id="UPA00077">
    <property type="reaction ID" value="UER00158"/>
</dbReference>
<dbReference type="SUPFAM" id="SSF53597">
    <property type="entry name" value="Dihydrofolate reductase-like"/>
    <property type="match status" value="1"/>
</dbReference>
<dbReference type="PANTHER" id="PTHR48069:SF3">
    <property type="entry name" value="DIHYDROFOLATE REDUCTASE"/>
    <property type="match status" value="1"/>
</dbReference>
<comment type="similarity">
    <text evidence="2 8 9">Belongs to the dihydrofolate reductase family.</text>
</comment>
<comment type="function">
    <text evidence="7 8">Key enzyme in folate metabolism. Catalyzes an essential reaction for de novo glycine and purine synthesis, and for DNA precursor synthesis.</text>
</comment>
<evidence type="ECO:0000256" key="2">
    <source>
        <dbReference type="ARBA" id="ARBA00009539"/>
    </source>
</evidence>
<dbReference type="PIRSF" id="PIRSF000194">
    <property type="entry name" value="DHFR"/>
    <property type="match status" value="1"/>
</dbReference>
<keyword evidence="12" id="KW-1185">Reference proteome</keyword>
<sequence length="161" mass="18000">MIRSIIVAQSENRAIGINNTLPWHLPADLKRFKAITMGHHMIMGRKTYESIGNPLPGRTSIVVTRNKDLVFAGCTMAHSLAEAFEIAQNNNDSEAFVIGGAELIKEAINSCDKLYLTTIHQNFEGDTFLDALASDWKETEHVVHAPDDKNAYSYSFITYEK</sequence>
<dbReference type="EC" id="1.5.1.3" evidence="3 8"/>
<dbReference type="RefSeq" id="WP_011584955.1">
    <property type="nucleotide sequence ID" value="NC_008255.1"/>
</dbReference>
<dbReference type="FunFam" id="3.40.430.10:FF:000001">
    <property type="entry name" value="Dihydrofolate reductase"/>
    <property type="match status" value="1"/>
</dbReference>